<evidence type="ECO:0000313" key="2">
    <source>
        <dbReference type="Proteomes" id="UP001432027"/>
    </source>
</evidence>
<organism evidence="1 2">
    <name type="scientific">Pristionchus entomophagus</name>
    <dbReference type="NCBI Taxonomy" id="358040"/>
    <lineage>
        <taxon>Eukaryota</taxon>
        <taxon>Metazoa</taxon>
        <taxon>Ecdysozoa</taxon>
        <taxon>Nematoda</taxon>
        <taxon>Chromadorea</taxon>
        <taxon>Rhabditida</taxon>
        <taxon>Rhabditina</taxon>
        <taxon>Diplogasteromorpha</taxon>
        <taxon>Diplogasteroidea</taxon>
        <taxon>Neodiplogasteridae</taxon>
        <taxon>Pristionchus</taxon>
    </lineage>
</organism>
<evidence type="ECO:0000313" key="1">
    <source>
        <dbReference type="EMBL" id="GMS87639.1"/>
    </source>
</evidence>
<sequence length="82" mass="9621">MRMLLRANSRFIDLTCTSNRIKFRVLPSRTLPPLPLGSPPQHSINMMNRLPKKKMSYAISTIERLQKLQFNVSLLMRKRKPI</sequence>
<dbReference type="AlphaFoldDB" id="A0AAV5T534"/>
<protein>
    <submittedName>
        <fullName evidence="1">Uncharacterized protein</fullName>
    </submittedName>
</protein>
<reference evidence="1" key="1">
    <citation type="submission" date="2023-10" db="EMBL/GenBank/DDBJ databases">
        <title>Genome assembly of Pristionchus species.</title>
        <authorList>
            <person name="Yoshida K."/>
            <person name="Sommer R.J."/>
        </authorList>
    </citation>
    <scope>NUCLEOTIDE SEQUENCE</scope>
    <source>
        <strain evidence="1">RS0144</strain>
    </source>
</reference>
<dbReference type="EMBL" id="BTSX01000003">
    <property type="protein sequence ID" value="GMS87639.1"/>
    <property type="molecule type" value="Genomic_DNA"/>
</dbReference>
<keyword evidence="2" id="KW-1185">Reference proteome</keyword>
<gene>
    <name evidence="1" type="ORF">PENTCL1PPCAC_9814</name>
</gene>
<proteinExistence type="predicted"/>
<name>A0AAV5T534_9BILA</name>
<comment type="caution">
    <text evidence="1">The sequence shown here is derived from an EMBL/GenBank/DDBJ whole genome shotgun (WGS) entry which is preliminary data.</text>
</comment>
<dbReference type="Proteomes" id="UP001432027">
    <property type="component" value="Unassembled WGS sequence"/>
</dbReference>
<accession>A0AAV5T534</accession>